<evidence type="ECO:0000313" key="2">
    <source>
        <dbReference type="Proteomes" id="UP000827976"/>
    </source>
</evidence>
<organism evidence="1 2">
    <name type="scientific">Dioscorea alata</name>
    <name type="common">Purple yam</name>
    <dbReference type="NCBI Taxonomy" id="55571"/>
    <lineage>
        <taxon>Eukaryota</taxon>
        <taxon>Viridiplantae</taxon>
        <taxon>Streptophyta</taxon>
        <taxon>Embryophyta</taxon>
        <taxon>Tracheophyta</taxon>
        <taxon>Spermatophyta</taxon>
        <taxon>Magnoliopsida</taxon>
        <taxon>Liliopsida</taxon>
        <taxon>Dioscoreales</taxon>
        <taxon>Dioscoreaceae</taxon>
        <taxon>Dioscorea</taxon>
    </lineage>
</organism>
<gene>
    <name evidence="1" type="ORF">IHE45_14G015100</name>
</gene>
<keyword evidence="1" id="KW-0723">Serine/threonine-protein kinase</keyword>
<proteinExistence type="predicted"/>
<dbReference type="EC" id="2.7.11.1" evidence="1"/>
<dbReference type="EMBL" id="CM037024">
    <property type="protein sequence ID" value="KAH7662841.1"/>
    <property type="molecule type" value="Genomic_DNA"/>
</dbReference>
<protein>
    <submittedName>
        <fullName evidence="1">Non-specific serine/threonine protein kinase protein</fullName>
        <ecNumber evidence="1">2.7.11.1</ecNumber>
    </submittedName>
</protein>
<keyword evidence="1" id="KW-0808">Transferase</keyword>
<keyword evidence="2" id="KW-1185">Reference proteome</keyword>
<evidence type="ECO:0000313" key="1">
    <source>
        <dbReference type="EMBL" id="KAH7662841.1"/>
    </source>
</evidence>
<accession>A0ACB7UQ19</accession>
<dbReference type="Proteomes" id="UP000827976">
    <property type="component" value="Chromosome 14"/>
</dbReference>
<name>A0ACB7UQ19_DIOAL</name>
<sequence length="1004" mass="113039">MAHRPVHNLFLLFLFIQISNSYSSNATSSIHCIASERQALLDFKDGVEDPTGRLSSWVGEDCCNWRGLTCDEITHHITRLDIHNPDPLNDDDDFPYNQGSLLGKVSPSLQKLKHLKYLDLSGNYFGNSSIPVFIGYFKHLRYLNLSATGFIGNIPPELGNLSRLHYLDLYSPTYGLYLDDAQWLSGLSSLLYLDMSRVDFSGLSDWLPILNMLPVIREIHLYDCSLEIIPKSLSHINFTSLSVLDLSNNYFNTTIPEFLYDIISLEHLDLSWDAFVGPVSAAIGNMTSLKYLGMSGMKIEGSLRRVMRSLCNLQTLHLTHSLEGHNLAELKEMFNGCIKDSLEELHVGDNAFAVPFPDWIGDLKHLKVLDLSSNRLYGPIPASIGKLSYLQILQLPFNEFNESISESLGQLQELIDLNLGINNFNTILTEEHFANLTNLKKLNLQESSLQLRFDAKWIPPFQLEVIQMRSCQLGPKFPPWLRTQEKATFLDMSYAGIVDSIPDWFWNVTSHVDTLYLNNNEISGKLPRSPKFQLNADVVIDMSSNHFEGELPYFPSNVVELYLWNNSFTGPIPPSINEKMPKLAYLSFAQNNFSGHLPESLCNLTELVVLDLSENHLIGEILDCWERAQGIKFLNLAGNNLFGGFPRSIGSLKSLQLLDLSNNYLSGELPEISMNLTELHTLDLSRNRFTGRIPIWLGESLPEMKILNLRLNQFVGAIPSQMANFTNLHVLDLSNNHLSGTIPRSFGNLEGMKKTASERGGGGEFDDSTSKELVMTMWLVTKGRYYAYDKLLSLLTFMDLSMNNLSGRIPNKLMDLSGMNTLNLSGNHLIGEITERIGLLQLLETLDLSRNKLSGPIPLNLSSLNFLHHLNLSNNNLSGRIPTGGQLNTLLDPSIYEGNPNLCGVPLLRSCPGDEPSQQNKSRTVDGQEGDQDDTLDEILLHVFVILGFLTGFWAVSSILILNRTWRITFFRFTDTVYDKIYVITVVNINKIKRILSHKGLIKN</sequence>
<comment type="caution">
    <text evidence="1">The sequence shown here is derived from an EMBL/GenBank/DDBJ whole genome shotgun (WGS) entry which is preliminary data.</text>
</comment>
<reference evidence="2" key="1">
    <citation type="journal article" date="2022" name="Nat. Commun.">
        <title>Chromosome evolution and the genetic basis of agronomically important traits in greater yam.</title>
        <authorList>
            <person name="Bredeson J.V."/>
            <person name="Lyons J.B."/>
            <person name="Oniyinde I.O."/>
            <person name="Okereke N.R."/>
            <person name="Kolade O."/>
            <person name="Nnabue I."/>
            <person name="Nwadili C.O."/>
            <person name="Hribova E."/>
            <person name="Parker M."/>
            <person name="Nwogha J."/>
            <person name="Shu S."/>
            <person name="Carlson J."/>
            <person name="Kariba R."/>
            <person name="Muthemba S."/>
            <person name="Knop K."/>
            <person name="Barton G.J."/>
            <person name="Sherwood A.V."/>
            <person name="Lopez-Montes A."/>
            <person name="Asiedu R."/>
            <person name="Jamnadass R."/>
            <person name="Muchugi A."/>
            <person name="Goodstein D."/>
            <person name="Egesi C.N."/>
            <person name="Featherston J."/>
            <person name="Asfaw A."/>
            <person name="Simpson G.G."/>
            <person name="Dolezel J."/>
            <person name="Hendre P.S."/>
            <person name="Van Deynze A."/>
            <person name="Kumar P.L."/>
            <person name="Obidiegwu J.E."/>
            <person name="Bhattacharjee R."/>
            <person name="Rokhsar D.S."/>
        </authorList>
    </citation>
    <scope>NUCLEOTIDE SEQUENCE [LARGE SCALE GENOMIC DNA]</scope>
    <source>
        <strain evidence="2">cv. TDa95/00328</strain>
    </source>
</reference>
<keyword evidence="1" id="KW-0418">Kinase</keyword>